<evidence type="ECO:0000313" key="1">
    <source>
        <dbReference type="EMBL" id="GAA2118359.1"/>
    </source>
</evidence>
<dbReference type="EMBL" id="BAAAPF010000041">
    <property type="protein sequence ID" value="GAA2118359.1"/>
    <property type="molecule type" value="Genomic_DNA"/>
</dbReference>
<evidence type="ECO:0000313" key="2">
    <source>
        <dbReference type="Proteomes" id="UP001500443"/>
    </source>
</evidence>
<dbReference type="Proteomes" id="UP001500443">
    <property type="component" value="Unassembled WGS sequence"/>
</dbReference>
<keyword evidence="2" id="KW-1185">Reference proteome</keyword>
<dbReference type="InterPro" id="IPR054202">
    <property type="entry name" value="DUF6907"/>
</dbReference>
<dbReference type="RefSeq" id="WP_344289444.1">
    <property type="nucleotide sequence ID" value="NZ_BAAAPF010000041.1"/>
</dbReference>
<proteinExistence type="predicted"/>
<comment type="caution">
    <text evidence="1">The sequence shown here is derived from an EMBL/GenBank/DDBJ whole genome shotgun (WGS) entry which is preliminary data.</text>
</comment>
<gene>
    <name evidence="1" type="ORF">GCM10009802_19920</name>
</gene>
<name>A0ABN2Y0B0_9ACTN</name>
<accession>A0ABN2Y0B0</accession>
<protein>
    <submittedName>
        <fullName evidence="1">Uncharacterized protein</fullName>
    </submittedName>
</protein>
<organism evidence="1 2">
    <name type="scientific">Streptomyces synnematoformans</name>
    <dbReference type="NCBI Taxonomy" id="415721"/>
    <lineage>
        <taxon>Bacteria</taxon>
        <taxon>Bacillati</taxon>
        <taxon>Actinomycetota</taxon>
        <taxon>Actinomycetes</taxon>
        <taxon>Kitasatosporales</taxon>
        <taxon>Streptomycetaceae</taxon>
        <taxon>Streptomyces</taxon>
    </lineage>
</organism>
<reference evidence="1 2" key="1">
    <citation type="journal article" date="2019" name="Int. J. Syst. Evol. Microbiol.">
        <title>The Global Catalogue of Microorganisms (GCM) 10K type strain sequencing project: providing services to taxonomists for standard genome sequencing and annotation.</title>
        <authorList>
            <consortium name="The Broad Institute Genomics Platform"/>
            <consortium name="The Broad Institute Genome Sequencing Center for Infectious Disease"/>
            <person name="Wu L."/>
            <person name="Ma J."/>
        </authorList>
    </citation>
    <scope>NUCLEOTIDE SEQUENCE [LARGE SCALE GENOMIC DNA]</scope>
    <source>
        <strain evidence="1 2">JCM 15481</strain>
    </source>
</reference>
<sequence length="127" mass="13684">MPDQRMITVDTRDHGPVTIPEPAWCAGVHPAGGFRVDITHASGEMPLTFGTECCGPVPVLTVVFESRPYTDRPPGRGVFVNVGFDSDWHPLDPAGLEALADQLTVHAGRLQGAARRLAVLVEEESDQ</sequence>
<dbReference type="Pfam" id="PF21848">
    <property type="entry name" value="DUF6907"/>
    <property type="match status" value="1"/>
</dbReference>